<gene>
    <name evidence="4" type="ORF">JI435_301340</name>
</gene>
<feature type="domain" description="Cytochrome b5 heme-binding" evidence="3">
    <location>
        <begin position="95"/>
        <end position="176"/>
    </location>
</feature>
<accession>A0A7U2ERN4</accession>
<dbReference type="InterPro" id="IPR036400">
    <property type="entry name" value="Cyt_B5-like_heme/steroid_sf"/>
</dbReference>
<feature type="region of interest" description="Disordered" evidence="2">
    <location>
        <begin position="1"/>
        <end position="22"/>
    </location>
</feature>
<name>A0A7U2ERN4_PHANO</name>
<evidence type="ECO:0000256" key="2">
    <source>
        <dbReference type="SAM" id="MobiDB-lite"/>
    </source>
</evidence>
<dbReference type="SUPFAM" id="SSF55856">
    <property type="entry name" value="Cytochrome b5-like heme/steroid binding domain"/>
    <property type="match status" value="1"/>
</dbReference>
<evidence type="ECO:0000259" key="3">
    <source>
        <dbReference type="SMART" id="SM01117"/>
    </source>
</evidence>
<evidence type="ECO:0000313" key="4">
    <source>
        <dbReference type="EMBL" id="QRC91841.1"/>
    </source>
</evidence>
<protein>
    <recommendedName>
        <fullName evidence="3">Cytochrome b5 heme-binding domain-containing protein</fullName>
    </recommendedName>
</protein>
<dbReference type="VEuPathDB" id="FungiDB:JI435_301340"/>
<evidence type="ECO:0000256" key="1">
    <source>
        <dbReference type="ARBA" id="ARBA00038357"/>
    </source>
</evidence>
<evidence type="ECO:0000313" key="5">
    <source>
        <dbReference type="Proteomes" id="UP000663193"/>
    </source>
</evidence>
<dbReference type="OrthoDB" id="10257697at2759"/>
<dbReference type="Proteomes" id="UP000663193">
    <property type="component" value="Chromosome 2"/>
</dbReference>
<comment type="similarity">
    <text evidence="1">Belongs to the cytochrome b5 family. MAPR subfamily.</text>
</comment>
<reference evidence="5" key="1">
    <citation type="journal article" date="2021" name="BMC Genomics">
        <title>Chromosome-level genome assembly and manually-curated proteome of model necrotroph Parastagonospora nodorum Sn15 reveals a genome-wide trove of candidate effector homologs, and redundancy of virulence-related functions within an accessory chromosome.</title>
        <authorList>
            <person name="Bertazzoni S."/>
            <person name="Jones D.A.B."/>
            <person name="Phan H.T."/>
            <person name="Tan K.-C."/>
            <person name="Hane J.K."/>
        </authorList>
    </citation>
    <scope>NUCLEOTIDE SEQUENCE [LARGE SCALE GENOMIC DNA]</scope>
    <source>
        <strain evidence="5">SN15 / ATCC MYA-4574 / FGSC 10173)</strain>
    </source>
</reference>
<dbReference type="EMBL" id="CP069024">
    <property type="protein sequence ID" value="QRC91841.1"/>
    <property type="molecule type" value="Genomic_DNA"/>
</dbReference>
<dbReference type="SMART" id="SM01117">
    <property type="entry name" value="Cyt-b5"/>
    <property type="match status" value="1"/>
</dbReference>
<dbReference type="PANTHER" id="PTHR10281">
    <property type="entry name" value="MEMBRANE-ASSOCIATED PROGESTERONE RECEPTOR COMPONENT-RELATED"/>
    <property type="match status" value="1"/>
</dbReference>
<dbReference type="InterPro" id="IPR001199">
    <property type="entry name" value="Cyt_B5-like_heme/steroid-bd"/>
</dbReference>
<dbReference type="AlphaFoldDB" id="A0A7U2ERN4"/>
<dbReference type="Pfam" id="PF00173">
    <property type="entry name" value="Cyt-b5"/>
    <property type="match status" value="1"/>
</dbReference>
<dbReference type="Gene3D" id="3.10.120.10">
    <property type="entry name" value="Cytochrome b5-like heme/steroid binding domain"/>
    <property type="match status" value="1"/>
</dbReference>
<organism evidence="4 5">
    <name type="scientific">Phaeosphaeria nodorum (strain SN15 / ATCC MYA-4574 / FGSC 10173)</name>
    <name type="common">Glume blotch fungus</name>
    <name type="synonym">Parastagonospora nodorum</name>
    <dbReference type="NCBI Taxonomy" id="321614"/>
    <lineage>
        <taxon>Eukaryota</taxon>
        <taxon>Fungi</taxon>
        <taxon>Dikarya</taxon>
        <taxon>Ascomycota</taxon>
        <taxon>Pezizomycotina</taxon>
        <taxon>Dothideomycetes</taxon>
        <taxon>Pleosporomycetidae</taxon>
        <taxon>Pleosporales</taxon>
        <taxon>Pleosporineae</taxon>
        <taxon>Phaeosphaeriaceae</taxon>
        <taxon>Parastagonospora</taxon>
    </lineage>
</organism>
<dbReference type="PANTHER" id="PTHR10281:SF76">
    <property type="entry name" value="CALCUTTA CUP-RELATED"/>
    <property type="match status" value="1"/>
</dbReference>
<keyword evidence="5" id="KW-1185">Reference proteome</keyword>
<proteinExistence type="inferred from homology"/>
<sequence>MSTPARYRKPATATSPNPVGEQEKADLKAAVKQQAAKTSSGFSVLDVLRILGGVLLLSSGLSYLSTSGESMTWGYNAWWTRAREWKTLIQREVRLTDAQLAAYDGSDPSKPIYIALNGTIYDVSISPQTYGPGGSYHVFAGKDAARAFITGCFAEDSVPDLRGAEWTYMPIDPELKDDATPEVIEKAKSRKPLTPGEEKNRRAQELRQAKKQVVAGLENWHKLFRGDRGKPYRKVGEVVRPEGWLEKMPVRKLCDQAQKSRPVRKYGE</sequence>
<dbReference type="InterPro" id="IPR050577">
    <property type="entry name" value="MAPR/NEUFC/NENF-like"/>
</dbReference>